<keyword evidence="3" id="KW-1185">Reference proteome</keyword>
<dbReference type="Proteomes" id="UP000291995">
    <property type="component" value="Chromosome"/>
</dbReference>
<organism evidence="2 4">
    <name type="scientific">Borrelia miyamotoi</name>
    <dbReference type="NCBI Taxonomy" id="47466"/>
    <lineage>
        <taxon>Bacteria</taxon>
        <taxon>Pseudomonadati</taxon>
        <taxon>Spirochaetota</taxon>
        <taxon>Spirochaetia</taxon>
        <taxon>Spirochaetales</taxon>
        <taxon>Borreliaceae</taxon>
        <taxon>Borrelia</taxon>
    </lineage>
</organism>
<evidence type="ECO:0000313" key="4">
    <source>
        <dbReference type="Proteomes" id="UP000291995"/>
    </source>
</evidence>
<dbReference type="AlphaFoldDB" id="A0AAQ3CNH1"/>
<dbReference type="EMBL" id="CP024333">
    <property type="protein sequence ID" value="WDE71627.1"/>
    <property type="molecule type" value="Genomic_DNA"/>
</dbReference>
<dbReference type="Proteomes" id="UP000230633">
    <property type="component" value="Chromosome"/>
</dbReference>
<accession>A0AAQ3CNH1</accession>
<evidence type="ECO:0000313" key="2">
    <source>
        <dbReference type="EMBL" id="WEG86018.1"/>
    </source>
</evidence>
<reference evidence="4" key="1">
    <citation type="submission" date="2019-03" db="EMBL/GenBank/DDBJ databases">
        <title>Whole genome sequencing of Borrelia miyamotoi strains isolated at the Russian territory.</title>
        <authorList>
            <person name="Kuleshov K.V."/>
            <person name="Platonov A.E."/>
            <person name="Goptar I.A."/>
            <person name="Shipulin G.A."/>
            <person name="Markelov M.L."/>
            <person name="Koetsveld J."/>
            <person name="Kolyasnikova N.M."/>
            <person name="Sarksyan D.S."/>
            <person name="Toporkova M.G."/>
            <person name="Hovius J.W."/>
        </authorList>
    </citation>
    <scope>NUCLEOTIDE SEQUENCE [LARGE SCALE GENOMIC DNA]</scope>
    <source>
        <strain evidence="3">Yekat-1</strain>
        <strain evidence="4">Yekat-76</strain>
    </source>
</reference>
<evidence type="ECO:0000313" key="3">
    <source>
        <dbReference type="Proteomes" id="UP000230633"/>
    </source>
</evidence>
<dbReference type="GeneID" id="75118569"/>
<gene>
    <name evidence="1" type="ORF">CNO13_06480</name>
    <name evidence="2" type="ORF">EZU67_06975</name>
</gene>
<name>A0AAQ3CNH1_9SPIR</name>
<sequence length="41" mass="4735">MNLFRDYLREKIGDTSWENGGAIPHFMGDVIKSSFISLLYI</sequence>
<reference evidence="2" key="2">
    <citation type="submission" date="2022-12" db="EMBL/GenBank/DDBJ databases">
        <title>Whole genome sequencing of Borrelia miyamotoi strains isolated at the Russian territory.</title>
        <authorList>
            <person name="Kuleshov K.V."/>
            <person name="Platonov A.E."/>
            <person name="Goptar I.A."/>
            <person name="Shipulin G.A."/>
            <person name="Markelov M.L."/>
            <person name="Koetsveld J."/>
            <person name="Kolyasnikova N.M."/>
            <person name="Sarksyan D.S."/>
            <person name="Toporkova M.G."/>
            <person name="Hovius J.W."/>
        </authorList>
    </citation>
    <scope>NUCLEOTIDE SEQUENCE</scope>
    <source>
        <strain evidence="1">Yekat-1</strain>
        <strain evidence="2">Yekat-76</strain>
    </source>
</reference>
<proteinExistence type="predicted"/>
<dbReference type="RefSeq" id="WP_255315113.1">
    <property type="nucleotide sequence ID" value="NZ_AP024371.1"/>
</dbReference>
<evidence type="ECO:0000313" key="1">
    <source>
        <dbReference type="EMBL" id="WDE71627.1"/>
    </source>
</evidence>
<protein>
    <submittedName>
        <fullName evidence="2">Uncharacterized protein</fullName>
    </submittedName>
</protein>
<dbReference type="EMBL" id="CP036557">
    <property type="protein sequence ID" value="WEG86018.1"/>
    <property type="molecule type" value="Genomic_DNA"/>
</dbReference>